<evidence type="ECO:0000256" key="1">
    <source>
        <dbReference type="SAM" id="MobiDB-lite"/>
    </source>
</evidence>
<feature type="region of interest" description="Disordered" evidence="1">
    <location>
        <begin position="167"/>
        <end position="226"/>
    </location>
</feature>
<reference evidence="2" key="2">
    <citation type="submission" date="2021-02" db="EMBL/GenBank/DDBJ databases">
        <authorList>
            <person name="Kimball J.A."/>
            <person name="Haas M.W."/>
            <person name="Macchietto M."/>
            <person name="Kono T."/>
            <person name="Duquette J."/>
            <person name="Shao M."/>
        </authorList>
    </citation>
    <scope>NUCLEOTIDE SEQUENCE</scope>
    <source>
        <tissue evidence="2">Fresh leaf tissue</tissue>
    </source>
</reference>
<sequence>MAPASAREWRGTCGECVGALRRAGEAFCVRGGMGGDVRLVMAMGRRRCRSTGRSGWRWQAQVRRRGARTALTRRCRAWARQQRGCRRAAERTSAPGAVRAARLRGCRIWAQACGLAQPAACGLAEARRTAERHALARDGRGQQPLGWLRPAGLGCYLTINVGWSRPSEKLGAGRSRRPSEVENDPNGRHEDEASHGLKVDENSVLTKSNEGDASASDKVARGIESG</sequence>
<dbReference type="Proteomes" id="UP000729402">
    <property type="component" value="Unassembled WGS sequence"/>
</dbReference>
<comment type="caution">
    <text evidence="2">The sequence shown here is derived from an EMBL/GenBank/DDBJ whole genome shotgun (WGS) entry which is preliminary data.</text>
</comment>
<accession>A0A8J6BYD5</accession>
<feature type="compositionally biased region" description="Basic and acidic residues" evidence="1">
    <location>
        <begin position="177"/>
        <end position="201"/>
    </location>
</feature>
<protein>
    <submittedName>
        <fullName evidence="2">Uncharacterized protein</fullName>
    </submittedName>
</protein>
<proteinExistence type="predicted"/>
<reference evidence="2" key="1">
    <citation type="journal article" date="2021" name="bioRxiv">
        <title>Whole Genome Assembly and Annotation of Northern Wild Rice, Zizania palustris L., Supports a Whole Genome Duplication in the Zizania Genus.</title>
        <authorList>
            <person name="Haas M."/>
            <person name="Kono T."/>
            <person name="Macchietto M."/>
            <person name="Millas R."/>
            <person name="McGilp L."/>
            <person name="Shao M."/>
            <person name="Duquette J."/>
            <person name="Hirsch C.N."/>
            <person name="Kimball J."/>
        </authorList>
    </citation>
    <scope>NUCLEOTIDE SEQUENCE</scope>
    <source>
        <tissue evidence="2">Fresh leaf tissue</tissue>
    </source>
</reference>
<organism evidence="2 3">
    <name type="scientific">Zizania palustris</name>
    <name type="common">Northern wild rice</name>
    <dbReference type="NCBI Taxonomy" id="103762"/>
    <lineage>
        <taxon>Eukaryota</taxon>
        <taxon>Viridiplantae</taxon>
        <taxon>Streptophyta</taxon>
        <taxon>Embryophyta</taxon>
        <taxon>Tracheophyta</taxon>
        <taxon>Spermatophyta</taxon>
        <taxon>Magnoliopsida</taxon>
        <taxon>Liliopsida</taxon>
        <taxon>Poales</taxon>
        <taxon>Poaceae</taxon>
        <taxon>BOP clade</taxon>
        <taxon>Oryzoideae</taxon>
        <taxon>Oryzeae</taxon>
        <taxon>Zizaniinae</taxon>
        <taxon>Zizania</taxon>
    </lineage>
</organism>
<dbReference type="EMBL" id="JAAALK010000079">
    <property type="protein sequence ID" value="KAG8100167.1"/>
    <property type="molecule type" value="Genomic_DNA"/>
</dbReference>
<keyword evidence="3" id="KW-1185">Reference proteome</keyword>
<evidence type="ECO:0000313" key="2">
    <source>
        <dbReference type="EMBL" id="KAG8100167.1"/>
    </source>
</evidence>
<gene>
    <name evidence="2" type="ORF">GUJ93_ZPchr0013g37630</name>
</gene>
<name>A0A8J6BYD5_ZIZPA</name>
<evidence type="ECO:0000313" key="3">
    <source>
        <dbReference type="Proteomes" id="UP000729402"/>
    </source>
</evidence>
<dbReference type="AlphaFoldDB" id="A0A8J6BYD5"/>